<dbReference type="GO" id="GO:0042597">
    <property type="term" value="C:periplasmic space"/>
    <property type="evidence" value="ECO:0007669"/>
    <property type="project" value="UniProtKB-ARBA"/>
</dbReference>
<dbReference type="PANTHER" id="PTHR30290">
    <property type="entry name" value="PERIPLASMIC BINDING COMPONENT OF ABC TRANSPORTER"/>
    <property type="match status" value="1"/>
</dbReference>
<dbReference type="InterPro" id="IPR000914">
    <property type="entry name" value="SBP_5_dom"/>
</dbReference>
<dbReference type="Gene3D" id="3.90.76.10">
    <property type="entry name" value="Dipeptide-binding Protein, Domain 1"/>
    <property type="match status" value="1"/>
</dbReference>
<name>A0A1G2JMT3_9BACT</name>
<comment type="caution">
    <text evidence="6">The sequence shown here is derived from an EMBL/GenBank/DDBJ whole genome shotgun (WGS) entry which is preliminary data.</text>
</comment>
<proteinExistence type="inferred from homology"/>
<evidence type="ECO:0000256" key="3">
    <source>
        <dbReference type="ARBA" id="ARBA00022729"/>
    </source>
</evidence>
<keyword evidence="3" id="KW-0732">Signal</keyword>
<keyword evidence="4" id="KW-0472">Membrane</keyword>
<dbReference type="Proteomes" id="UP000178935">
    <property type="component" value="Unassembled WGS sequence"/>
</dbReference>
<evidence type="ECO:0000256" key="1">
    <source>
        <dbReference type="ARBA" id="ARBA00005695"/>
    </source>
</evidence>
<gene>
    <name evidence="6" type="ORF">A2561_00225</name>
</gene>
<dbReference type="PIRSF" id="PIRSF002741">
    <property type="entry name" value="MppA"/>
    <property type="match status" value="1"/>
</dbReference>
<dbReference type="Gene3D" id="3.40.190.10">
    <property type="entry name" value="Periplasmic binding protein-like II"/>
    <property type="match status" value="1"/>
</dbReference>
<dbReference type="Pfam" id="PF00496">
    <property type="entry name" value="SBP_bac_5"/>
    <property type="match status" value="1"/>
</dbReference>
<feature type="transmembrane region" description="Helical" evidence="4">
    <location>
        <begin position="21"/>
        <end position="44"/>
    </location>
</feature>
<keyword evidence="4" id="KW-1133">Transmembrane helix</keyword>
<keyword evidence="4" id="KW-0812">Transmembrane</keyword>
<dbReference type="SUPFAM" id="SSF53850">
    <property type="entry name" value="Periplasmic binding protein-like II"/>
    <property type="match status" value="1"/>
</dbReference>
<feature type="domain" description="Solute-binding protein family 5" evidence="5">
    <location>
        <begin position="99"/>
        <end position="443"/>
    </location>
</feature>
<dbReference type="PANTHER" id="PTHR30290:SF9">
    <property type="entry name" value="OLIGOPEPTIDE-BINDING PROTEIN APPA"/>
    <property type="match status" value="1"/>
</dbReference>
<dbReference type="SUPFAM" id="SSF47090">
    <property type="entry name" value="PGBD-like"/>
    <property type="match status" value="1"/>
</dbReference>
<dbReference type="GO" id="GO:1904680">
    <property type="term" value="F:peptide transmembrane transporter activity"/>
    <property type="evidence" value="ECO:0007669"/>
    <property type="project" value="TreeGrafter"/>
</dbReference>
<dbReference type="InterPro" id="IPR030678">
    <property type="entry name" value="Peptide/Ni-bd"/>
</dbReference>
<evidence type="ECO:0000256" key="2">
    <source>
        <dbReference type="ARBA" id="ARBA00022448"/>
    </source>
</evidence>
<organism evidence="6 7">
    <name type="scientific">Candidatus Staskawiczbacteria bacterium RIFOXYD1_FULL_32_13</name>
    <dbReference type="NCBI Taxonomy" id="1802234"/>
    <lineage>
        <taxon>Bacteria</taxon>
        <taxon>Candidatus Staskawicziibacteriota</taxon>
    </lineage>
</organism>
<evidence type="ECO:0000313" key="7">
    <source>
        <dbReference type="Proteomes" id="UP000178935"/>
    </source>
</evidence>
<dbReference type="InterPro" id="IPR036365">
    <property type="entry name" value="PGBD-like_sf"/>
</dbReference>
<comment type="similarity">
    <text evidence="1">Belongs to the bacterial solute-binding protein 5 family.</text>
</comment>
<keyword evidence="2" id="KW-0813">Transport</keyword>
<dbReference type="AlphaFoldDB" id="A0A1G2JMT3"/>
<dbReference type="EMBL" id="MHPU01000024">
    <property type="protein sequence ID" value="OGZ88434.1"/>
    <property type="molecule type" value="Genomic_DNA"/>
</dbReference>
<accession>A0A1G2JMT3</accession>
<evidence type="ECO:0000313" key="6">
    <source>
        <dbReference type="EMBL" id="OGZ88434.1"/>
    </source>
</evidence>
<dbReference type="Gene3D" id="3.10.105.10">
    <property type="entry name" value="Dipeptide-binding Protein, Domain 3"/>
    <property type="match status" value="2"/>
</dbReference>
<evidence type="ECO:0000259" key="5">
    <source>
        <dbReference type="Pfam" id="PF00496"/>
    </source>
</evidence>
<evidence type="ECO:0000256" key="4">
    <source>
        <dbReference type="SAM" id="Phobius"/>
    </source>
</evidence>
<dbReference type="InterPro" id="IPR039424">
    <property type="entry name" value="SBP_5"/>
</dbReference>
<protein>
    <recommendedName>
        <fullName evidence="5">Solute-binding protein family 5 domain-containing protein</fullName>
    </recommendedName>
</protein>
<reference evidence="6 7" key="1">
    <citation type="journal article" date="2016" name="Nat. Commun.">
        <title>Thousands of microbial genomes shed light on interconnected biogeochemical processes in an aquifer system.</title>
        <authorList>
            <person name="Anantharaman K."/>
            <person name="Brown C.T."/>
            <person name="Hug L.A."/>
            <person name="Sharon I."/>
            <person name="Castelle C.J."/>
            <person name="Probst A.J."/>
            <person name="Thomas B.C."/>
            <person name="Singh A."/>
            <person name="Wilkins M.J."/>
            <person name="Karaoz U."/>
            <person name="Brodie E.L."/>
            <person name="Williams K.H."/>
            <person name="Hubbard S.S."/>
            <person name="Banfield J.F."/>
        </authorList>
    </citation>
    <scope>NUCLEOTIDE SEQUENCE [LARGE SCALE GENOMIC DNA]</scope>
</reference>
<dbReference type="GO" id="GO:0043190">
    <property type="term" value="C:ATP-binding cassette (ABC) transporter complex"/>
    <property type="evidence" value="ECO:0007669"/>
    <property type="project" value="InterPro"/>
</dbReference>
<sequence>MVFPKLSQWKQIGKLLKKSEKITLLVLFLLTFSSLFFLGFDFYFNNTKEIPAIGGNYVEGIVGQPRFLNPIYGEVADVDRTITGIIFSGLVTYDKNGQIVNDLAESYKISEDGKTYDFVIKSNVLWHDGEKLTTDDIIFTIKTIQNSDYKSPQRVNWIDVDVLKNSDTSITFKLRNSYNSFLENCTIKIIPEHIWKNILPENFTLSAYNLKPIGSGPYKFSSIEQQKTGIIEKINLVSNHKYYNQIPFISEFSFQFFDTKENLIKSANQRIINGFSLASLDNNQALAEKEITQNWSKTEKFSIYSFTLPRYFAVFLNLQKQRILSDDNLRQSLNLATDKKAITQSIENITKSGITEINSPILPDFFGLAEPTAINELNLEQAKSLLDKSGFKESESGERIKQIKKTPAFQFKNYLSSKSKGTEVTELQKCLAKLGFSNDLSNETNGGYGVATENAVTNFQIKYLPSEKPTGEVGKATRAKLNELCTTNPETSQPLKITLTTINQPQLLQTANILKDQWQKIGFAVDINAVELSDLKSIIKERNYDALLYGQALGSLLDLYPFWHSSQIYDPGLNLSEYQNKDVDVLIKDARENLDLSKKQKNLEKLQDIIIKDAPAIFLYSQNYIYWAKDTVQGIQADKIIDPAKRFADVSNWYIKTKRVWK</sequence>
<dbReference type="GO" id="GO:0015833">
    <property type="term" value="P:peptide transport"/>
    <property type="evidence" value="ECO:0007669"/>
    <property type="project" value="TreeGrafter"/>
</dbReference>